<keyword evidence="2" id="KW-1185">Reference proteome</keyword>
<reference evidence="1 2" key="1">
    <citation type="submission" date="2015-03" db="EMBL/GenBank/DDBJ databases">
        <title>Genome sequence of Tenacibaculum sp. S2-2, isolated from intestinal microbiota of sea cucumber, Apostichopus japonicas.</title>
        <authorList>
            <person name="Shao Z."/>
            <person name="Wang L."/>
            <person name="Li X."/>
        </authorList>
    </citation>
    <scope>NUCLEOTIDE SEQUENCE [LARGE SCALE GENOMIC DNA]</scope>
    <source>
        <strain evidence="1 2">S2-2</strain>
    </source>
</reference>
<comment type="caution">
    <text evidence="1">The sequence shown here is derived from an EMBL/GenBank/DDBJ whole genome shotgun (WGS) entry which is preliminary data.</text>
</comment>
<dbReference type="InParanoid" id="A0A1Y2PFL8"/>
<sequence>MNSKQLNIKFYQNVAKVFYAMAYVDNEIRETEIRALKNIVKEEWVLLDETEDDFHTDGAYQIEVVFDWLQSKDANAKISYKEFTEYYEDHPYFFTNSIKELILKTAEKIASAFAGKNKSELIFLGNLSILFRKEMGLV</sequence>
<dbReference type="RefSeq" id="WP_086029083.1">
    <property type="nucleotide sequence ID" value="NZ_LAPZ01000001.1"/>
</dbReference>
<organism evidence="1 2">
    <name type="scientific">Tenacibaculum holothuriorum</name>
    <dbReference type="NCBI Taxonomy" id="1635173"/>
    <lineage>
        <taxon>Bacteria</taxon>
        <taxon>Pseudomonadati</taxon>
        <taxon>Bacteroidota</taxon>
        <taxon>Flavobacteriia</taxon>
        <taxon>Flavobacteriales</taxon>
        <taxon>Flavobacteriaceae</taxon>
        <taxon>Tenacibaculum</taxon>
    </lineage>
</organism>
<dbReference type="AlphaFoldDB" id="A0A1Y2PFL8"/>
<evidence type="ECO:0000313" key="2">
    <source>
        <dbReference type="Proteomes" id="UP000194221"/>
    </source>
</evidence>
<protein>
    <recommendedName>
        <fullName evidence="3">Co-chaperone DjlA N-terminal domain-containing protein</fullName>
    </recommendedName>
</protein>
<proteinExistence type="predicted"/>
<accession>A0A1Y2PFL8</accession>
<dbReference type="Proteomes" id="UP000194221">
    <property type="component" value="Unassembled WGS sequence"/>
</dbReference>
<evidence type="ECO:0008006" key="3">
    <source>
        <dbReference type="Google" id="ProtNLM"/>
    </source>
</evidence>
<dbReference type="STRING" id="1635173.WH52_01155"/>
<dbReference type="OrthoDB" id="979732at2"/>
<evidence type="ECO:0000313" key="1">
    <source>
        <dbReference type="EMBL" id="OSY89283.1"/>
    </source>
</evidence>
<dbReference type="EMBL" id="LAPZ01000001">
    <property type="protein sequence ID" value="OSY89283.1"/>
    <property type="molecule type" value="Genomic_DNA"/>
</dbReference>
<name>A0A1Y2PFL8_9FLAO</name>
<gene>
    <name evidence="1" type="ORF">WH52_01155</name>
</gene>